<protein>
    <submittedName>
        <fullName evidence="8">VTT domain-containing protein</fullName>
    </submittedName>
</protein>
<accession>A0A7D6GSV7</accession>
<dbReference type="Proteomes" id="UP000510869">
    <property type="component" value="Chromosome"/>
</dbReference>
<dbReference type="Pfam" id="PF09335">
    <property type="entry name" value="VTT_dom"/>
    <property type="match status" value="1"/>
</dbReference>
<dbReference type="PANTHER" id="PTHR42709:SF6">
    <property type="entry name" value="UNDECAPRENYL PHOSPHATE TRANSPORTER A"/>
    <property type="match status" value="1"/>
</dbReference>
<dbReference type="InterPro" id="IPR051311">
    <property type="entry name" value="DedA_domain"/>
</dbReference>
<dbReference type="RefSeq" id="WP_180842763.1">
    <property type="nucleotide sequence ID" value="NZ_CP059154.1"/>
</dbReference>
<feature type="transmembrane region" description="Helical" evidence="6">
    <location>
        <begin position="55"/>
        <end position="77"/>
    </location>
</feature>
<evidence type="ECO:0000313" key="9">
    <source>
        <dbReference type="Proteomes" id="UP000510869"/>
    </source>
</evidence>
<feature type="transmembrane region" description="Helical" evidence="6">
    <location>
        <begin position="181"/>
        <end position="201"/>
    </location>
</feature>
<keyword evidence="3 6" id="KW-0812">Transmembrane</keyword>
<evidence type="ECO:0000256" key="3">
    <source>
        <dbReference type="ARBA" id="ARBA00022692"/>
    </source>
</evidence>
<reference evidence="8 9" key="1">
    <citation type="submission" date="2020-07" db="EMBL/GenBank/DDBJ databases">
        <title>Natrinema (YPL30) sp. nov. and Haloterrigena xxxxxx (YPL8) sp. nov., isolated from a salt mine.</title>
        <authorList>
            <person name="Cui H."/>
        </authorList>
    </citation>
    <scope>NUCLEOTIDE SEQUENCE [LARGE SCALE GENOMIC DNA]</scope>
    <source>
        <strain evidence="8 9">YPL13</strain>
    </source>
</reference>
<keyword evidence="2" id="KW-1003">Cell membrane</keyword>
<evidence type="ECO:0000256" key="5">
    <source>
        <dbReference type="ARBA" id="ARBA00023136"/>
    </source>
</evidence>
<keyword evidence="4 6" id="KW-1133">Transmembrane helix</keyword>
<feature type="transmembrane region" description="Helical" evidence="6">
    <location>
        <begin position="12"/>
        <end position="35"/>
    </location>
</feature>
<keyword evidence="5 6" id="KW-0472">Membrane</keyword>
<dbReference type="GeneID" id="56143211"/>
<sequence>MADLGTAALRFIQLYGPLALLLFTFLETSMLFPFFPSEVVVPAAAALLIVDPISFVVFVGAATIGGTLGAFVLFYAFRGPGSRGLGRLRKRIDVSEDATERGRRWFRRWGTSSVFWGRFLPALRSVVTIPAALADMSPTRFGVYTAAGTVLFYAAVGAVVYYGRQQSLFEAAGSVAADRPVLTAVVVAVALVMGLLVVTQYRRRERGTYRNN</sequence>
<evidence type="ECO:0000259" key="7">
    <source>
        <dbReference type="Pfam" id="PF09335"/>
    </source>
</evidence>
<dbReference type="EMBL" id="CP059154">
    <property type="protein sequence ID" value="QLK27602.1"/>
    <property type="molecule type" value="Genomic_DNA"/>
</dbReference>
<gene>
    <name evidence="8" type="ORF">HYG81_08360</name>
</gene>
<evidence type="ECO:0000256" key="4">
    <source>
        <dbReference type="ARBA" id="ARBA00022989"/>
    </source>
</evidence>
<feature type="transmembrane region" description="Helical" evidence="6">
    <location>
        <begin position="141"/>
        <end position="161"/>
    </location>
</feature>
<evidence type="ECO:0000313" key="8">
    <source>
        <dbReference type="EMBL" id="QLK27602.1"/>
    </source>
</evidence>
<dbReference type="AlphaFoldDB" id="A0A7D6GSV7"/>
<name>A0A7D6GSV7_9EURY</name>
<proteinExistence type="predicted"/>
<feature type="domain" description="VTT" evidence="7">
    <location>
        <begin position="35"/>
        <end position="155"/>
    </location>
</feature>
<dbReference type="KEGG" id="nay:HYG81_08360"/>
<evidence type="ECO:0000256" key="1">
    <source>
        <dbReference type="ARBA" id="ARBA00004651"/>
    </source>
</evidence>
<evidence type="ECO:0000256" key="2">
    <source>
        <dbReference type="ARBA" id="ARBA00022475"/>
    </source>
</evidence>
<organism evidence="8 9">
    <name type="scientific">Natrinema zhouii</name>
    <dbReference type="NCBI Taxonomy" id="1710539"/>
    <lineage>
        <taxon>Archaea</taxon>
        <taxon>Methanobacteriati</taxon>
        <taxon>Methanobacteriota</taxon>
        <taxon>Stenosarchaea group</taxon>
        <taxon>Halobacteria</taxon>
        <taxon>Halobacteriales</taxon>
        <taxon>Natrialbaceae</taxon>
        <taxon>Natrinema</taxon>
    </lineage>
</organism>
<comment type="subcellular location">
    <subcellularLocation>
        <location evidence="1">Cell membrane</location>
        <topology evidence="1">Multi-pass membrane protein</topology>
    </subcellularLocation>
</comment>
<dbReference type="OrthoDB" id="204088at2157"/>
<dbReference type="GO" id="GO:0005886">
    <property type="term" value="C:plasma membrane"/>
    <property type="evidence" value="ECO:0007669"/>
    <property type="project" value="UniProtKB-SubCell"/>
</dbReference>
<dbReference type="PANTHER" id="PTHR42709">
    <property type="entry name" value="ALKALINE PHOSPHATASE LIKE PROTEIN"/>
    <property type="match status" value="1"/>
</dbReference>
<keyword evidence="9" id="KW-1185">Reference proteome</keyword>
<evidence type="ECO:0000256" key="6">
    <source>
        <dbReference type="SAM" id="Phobius"/>
    </source>
</evidence>
<dbReference type="InterPro" id="IPR032816">
    <property type="entry name" value="VTT_dom"/>
</dbReference>